<sequence length="93" mass="9967">MRRARDVYSKAVVPEPAVLDRRATLLVNRVLDPILKCGSTYKGVDVHDVAAAIKADPTSVEDFRAAVAVAYDVLAKVDMISELVSGRPTALAS</sequence>
<comment type="caution">
    <text evidence="1">The sequence shown here is derived from an EMBL/GenBank/DDBJ whole genome shotgun (WGS) entry which is preliminary data.</text>
</comment>
<dbReference type="RefSeq" id="WP_301220632.1">
    <property type="nucleotide sequence ID" value="NZ_JAROCB010000006.1"/>
</dbReference>
<organism evidence="1 2">
    <name type="scientific">Leifsonia virtsii</name>
    <dbReference type="NCBI Taxonomy" id="3035915"/>
    <lineage>
        <taxon>Bacteria</taxon>
        <taxon>Bacillati</taxon>
        <taxon>Actinomycetota</taxon>
        <taxon>Actinomycetes</taxon>
        <taxon>Micrococcales</taxon>
        <taxon>Microbacteriaceae</taxon>
        <taxon>Leifsonia</taxon>
    </lineage>
</organism>
<keyword evidence="2" id="KW-1185">Reference proteome</keyword>
<evidence type="ECO:0000313" key="2">
    <source>
        <dbReference type="Proteomes" id="UP001174210"/>
    </source>
</evidence>
<evidence type="ECO:0000313" key="1">
    <source>
        <dbReference type="EMBL" id="MDN4599285.1"/>
    </source>
</evidence>
<name>A0ABT8J2I0_9MICO</name>
<dbReference type="EMBL" id="JAROCB010000006">
    <property type="protein sequence ID" value="MDN4599285.1"/>
    <property type="molecule type" value="Genomic_DNA"/>
</dbReference>
<accession>A0ABT8J2I0</accession>
<gene>
    <name evidence="1" type="ORF">P5G59_19190</name>
</gene>
<dbReference type="Proteomes" id="UP001174210">
    <property type="component" value="Unassembled WGS sequence"/>
</dbReference>
<reference evidence="1" key="1">
    <citation type="submission" date="2023-03" db="EMBL/GenBank/DDBJ databases">
        <title>MT1 and MT2 Draft Genomes of Novel Species.</title>
        <authorList>
            <person name="Venkateswaran K."/>
        </authorList>
    </citation>
    <scope>NUCLEOTIDE SEQUENCE</scope>
    <source>
        <strain evidence="1">F6_8S_P_1A</strain>
    </source>
</reference>
<proteinExistence type="predicted"/>
<protein>
    <submittedName>
        <fullName evidence="1">Uncharacterized protein</fullName>
    </submittedName>
</protein>